<feature type="compositionally biased region" description="Polar residues" evidence="1">
    <location>
        <begin position="252"/>
        <end position="262"/>
    </location>
</feature>
<feature type="region of interest" description="Disordered" evidence="1">
    <location>
        <begin position="140"/>
        <end position="169"/>
    </location>
</feature>
<feature type="non-terminal residue" evidence="2">
    <location>
        <position position="1"/>
    </location>
</feature>
<reference evidence="2" key="1">
    <citation type="submission" date="2023-03" db="EMBL/GenBank/DDBJ databases">
        <title>Electrophorus voltai genome.</title>
        <authorList>
            <person name="Bian C."/>
        </authorList>
    </citation>
    <scope>NUCLEOTIDE SEQUENCE</scope>
    <source>
        <strain evidence="2">CB-2022</strain>
        <tissue evidence="2">Muscle</tissue>
    </source>
</reference>
<name>A0AAD8YYK3_9TELE</name>
<feature type="region of interest" description="Disordered" evidence="1">
    <location>
        <begin position="62"/>
        <end position="89"/>
    </location>
</feature>
<gene>
    <name evidence="2" type="ORF">P4O66_016721</name>
</gene>
<organism evidence="2 3">
    <name type="scientific">Electrophorus voltai</name>
    <dbReference type="NCBI Taxonomy" id="2609070"/>
    <lineage>
        <taxon>Eukaryota</taxon>
        <taxon>Metazoa</taxon>
        <taxon>Chordata</taxon>
        <taxon>Craniata</taxon>
        <taxon>Vertebrata</taxon>
        <taxon>Euteleostomi</taxon>
        <taxon>Actinopterygii</taxon>
        <taxon>Neopterygii</taxon>
        <taxon>Teleostei</taxon>
        <taxon>Ostariophysi</taxon>
        <taxon>Gymnotiformes</taxon>
        <taxon>Gymnotoidei</taxon>
        <taxon>Gymnotidae</taxon>
        <taxon>Electrophorus</taxon>
    </lineage>
</organism>
<protein>
    <submittedName>
        <fullName evidence="2">Uncharacterized protein</fullName>
    </submittedName>
</protein>
<sequence length="303" mass="32610">GGRTIMMGLCMAHPCCSCPNKPHSSWKGDLIMMLIQESRVNTQSVAAGLKVNWYRPATERTSLAGGRTSKPPACSRMGRRPRGRGRVLGKGELVGWTGSLRAPGYSLPPRRERDLPHYPAAQSLVCEEVFVKPGVHQGRLNPAAASKKQREPESRALIPGKRSRSSTGVITQAGAALARLDRGKLCCPPTLCPSELERGVPVVIESQWHTRVATGLKLLVREPAGAGLDGAILTGRWRKQSAGPCACSCRSTYQQNSDGSQTGRRKDNTVNGMLSPSPPASLRALTSTPTIPNTKTIISFQRT</sequence>
<dbReference type="AlphaFoldDB" id="A0AAD8YYK3"/>
<keyword evidence="3" id="KW-1185">Reference proteome</keyword>
<feature type="region of interest" description="Disordered" evidence="1">
    <location>
        <begin position="252"/>
        <end position="287"/>
    </location>
</feature>
<comment type="caution">
    <text evidence="2">The sequence shown here is derived from an EMBL/GenBank/DDBJ whole genome shotgun (WGS) entry which is preliminary data.</text>
</comment>
<evidence type="ECO:0000313" key="2">
    <source>
        <dbReference type="EMBL" id="KAK1788273.1"/>
    </source>
</evidence>
<dbReference type="EMBL" id="JAROKS010000023">
    <property type="protein sequence ID" value="KAK1788273.1"/>
    <property type="molecule type" value="Genomic_DNA"/>
</dbReference>
<dbReference type="Proteomes" id="UP001239994">
    <property type="component" value="Unassembled WGS sequence"/>
</dbReference>
<evidence type="ECO:0000256" key="1">
    <source>
        <dbReference type="SAM" id="MobiDB-lite"/>
    </source>
</evidence>
<evidence type="ECO:0000313" key="3">
    <source>
        <dbReference type="Proteomes" id="UP001239994"/>
    </source>
</evidence>
<feature type="compositionally biased region" description="Basic residues" evidence="1">
    <location>
        <begin position="77"/>
        <end position="87"/>
    </location>
</feature>
<accession>A0AAD8YYK3</accession>
<proteinExistence type="predicted"/>